<dbReference type="AlphaFoldDB" id="A0A4Q4SHI9"/>
<proteinExistence type="predicted"/>
<evidence type="ECO:0000313" key="1">
    <source>
        <dbReference type="EMBL" id="RYO69572.1"/>
    </source>
</evidence>
<comment type="caution">
    <text evidence="1">The sequence shown here is derived from an EMBL/GenBank/DDBJ whole genome shotgun (WGS) entry which is preliminary data.</text>
</comment>
<organism evidence="1 2">
    <name type="scientific">Alternaria arborescens</name>
    <dbReference type="NCBI Taxonomy" id="156630"/>
    <lineage>
        <taxon>Eukaryota</taxon>
        <taxon>Fungi</taxon>
        <taxon>Dikarya</taxon>
        <taxon>Ascomycota</taxon>
        <taxon>Pezizomycotina</taxon>
        <taxon>Dothideomycetes</taxon>
        <taxon>Pleosporomycetidae</taxon>
        <taxon>Pleosporales</taxon>
        <taxon>Pleosporineae</taxon>
        <taxon>Pleosporaceae</taxon>
        <taxon>Alternaria</taxon>
        <taxon>Alternaria sect. Alternaria</taxon>
    </lineage>
</organism>
<protein>
    <submittedName>
        <fullName evidence="1">Uncharacterized protein</fullName>
    </submittedName>
</protein>
<name>A0A4Q4SHI9_9PLEO</name>
<dbReference type="EMBL" id="PEJP01000013">
    <property type="protein sequence ID" value="RYO69572.1"/>
    <property type="molecule type" value="Genomic_DNA"/>
</dbReference>
<sequence>MVIDYLSQGKVSEHAWHIDKISRPLVTQHQSKKGYRKYLHRTSRSEKRVKTLELFCQGIRKRCDETPVSSRDTPLKYPPSECGYSINPPERLAKHRARQSSNYVMNLVEDICKHLYDIGTFAQQFTMHQFIIHLIFREEQASIAEIFISGLLQVWVKDGGGFNAYLAGHSTASAGKVTDAEWALHERNTKLDSPMMEDIRQQQLRPDERQRALALADAKAFDENLGGGSTEEAECM</sequence>
<dbReference type="OrthoDB" id="3440338at2759"/>
<gene>
    <name evidence="1" type="ORF">AA0113_g4080</name>
</gene>
<accession>A0A4Q4SHI9</accession>
<evidence type="ECO:0000313" key="2">
    <source>
        <dbReference type="Proteomes" id="UP000293823"/>
    </source>
</evidence>
<keyword evidence="2" id="KW-1185">Reference proteome</keyword>
<reference evidence="2" key="1">
    <citation type="journal article" date="2019" name="bioRxiv">
        <title>Genomics, evolutionary history and diagnostics of the Alternaria alternata species group including apple and Asian pear pathotypes.</title>
        <authorList>
            <person name="Armitage A.D."/>
            <person name="Cockerton H.M."/>
            <person name="Sreenivasaprasad S."/>
            <person name="Woodhall J.W."/>
            <person name="Lane C.R."/>
            <person name="Harrison R.J."/>
            <person name="Clarkson J.P."/>
        </authorList>
    </citation>
    <scope>NUCLEOTIDE SEQUENCE [LARGE SCALE GENOMIC DNA]</scope>
    <source>
        <strain evidence="2">RGR 97.0016</strain>
    </source>
</reference>
<dbReference type="Proteomes" id="UP000293823">
    <property type="component" value="Unassembled WGS sequence"/>
</dbReference>